<evidence type="ECO:0000256" key="4">
    <source>
        <dbReference type="ARBA" id="ARBA00006463"/>
    </source>
</evidence>
<evidence type="ECO:0000256" key="6">
    <source>
        <dbReference type="ARBA" id="ARBA00022729"/>
    </source>
</evidence>
<organism evidence="11 12">
    <name type="scientific">Delitschia confertaspora ATCC 74209</name>
    <dbReference type="NCBI Taxonomy" id="1513339"/>
    <lineage>
        <taxon>Eukaryota</taxon>
        <taxon>Fungi</taxon>
        <taxon>Dikarya</taxon>
        <taxon>Ascomycota</taxon>
        <taxon>Pezizomycotina</taxon>
        <taxon>Dothideomycetes</taxon>
        <taxon>Pleosporomycetidae</taxon>
        <taxon>Pleosporales</taxon>
        <taxon>Delitschiaceae</taxon>
        <taxon>Delitschia</taxon>
    </lineage>
</organism>
<accession>A0A9P4JJH1</accession>
<dbReference type="EMBL" id="ML994032">
    <property type="protein sequence ID" value="KAF2200235.1"/>
    <property type="molecule type" value="Genomic_DNA"/>
</dbReference>
<keyword evidence="6 10" id="KW-0732">Signal</keyword>
<dbReference type="InterPro" id="IPR004898">
    <property type="entry name" value="Pectate_lyase_PlyH/PlyE-like"/>
</dbReference>
<evidence type="ECO:0000256" key="7">
    <source>
        <dbReference type="ARBA" id="ARBA00022837"/>
    </source>
</evidence>
<keyword evidence="8 10" id="KW-0456">Lyase</keyword>
<dbReference type="GO" id="GO:0030570">
    <property type="term" value="F:pectate lyase activity"/>
    <property type="evidence" value="ECO:0007669"/>
    <property type="project" value="UniProtKB-UniRule"/>
</dbReference>
<reference evidence="11" key="1">
    <citation type="journal article" date="2020" name="Stud. Mycol.">
        <title>101 Dothideomycetes genomes: a test case for predicting lifestyles and emergence of pathogens.</title>
        <authorList>
            <person name="Haridas S."/>
            <person name="Albert R."/>
            <person name="Binder M."/>
            <person name="Bloem J."/>
            <person name="Labutti K."/>
            <person name="Salamov A."/>
            <person name="Andreopoulos B."/>
            <person name="Baker S."/>
            <person name="Barry K."/>
            <person name="Bills G."/>
            <person name="Bluhm B."/>
            <person name="Cannon C."/>
            <person name="Castanera R."/>
            <person name="Culley D."/>
            <person name="Daum C."/>
            <person name="Ezra D."/>
            <person name="Gonzalez J."/>
            <person name="Henrissat B."/>
            <person name="Kuo A."/>
            <person name="Liang C."/>
            <person name="Lipzen A."/>
            <person name="Lutzoni F."/>
            <person name="Magnuson J."/>
            <person name="Mondo S."/>
            <person name="Nolan M."/>
            <person name="Ohm R."/>
            <person name="Pangilinan J."/>
            <person name="Park H.-J."/>
            <person name="Ramirez L."/>
            <person name="Alfaro M."/>
            <person name="Sun H."/>
            <person name="Tritt A."/>
            <person name="Yoshinaga Y."/>
            <person name="Zwiers L.-H."/>
            <person name="Turgeon B."/>
            <person name="Goodwin S."/>
            <person name="Spatafora J."/>
            <person name="Crous P."/>
            <person name="Grigoriev I."/>
        </authorList>
    </citation>
    <scope>NUCLEOTIDE SEQUENCE</scope>
    <source>
        <strain evidence="11">ATCC 74209</strain>
    </source>
</reference>
<dbReference type="SUPFAM" id="SSF51126">
    <property type="entry name" value="Pectin lyase-like"/>
    <property type="match status" value="1"/>
</dbReference>
<evidence type="ECO:0000256" key="5">
    <source>
        <dbReference type="ARBA" id="ARBA00022525"/>
    </source>
</evidence>
<dbReference type="AlphaFoldDB" id="A0A9P4JJH1"/>
<proteinExistence type="inferred from homology"/>
<dbReference type="GO" id="GO:0005576">
    <property type="term" value="C:extracellular region"/>
    <property type="evidence" value="ECO:0007669"/>
    <property type="project" value="UniProtKB-SubCell"/>
</dbReference>
<evidence type="ECO:0000313" key="12">
    <source>
        <dbReference type="Proteomes" id="UP000799536"/>
    </source>
</evidence>
<dbReference type="InterPro" id="IPR011050">
    <property type="entry name" value="Pectin_lyase_fold/virulence"/>
</dbReference>
<comment type="subcellular location">
    <subcellularLocation>
        <location evidence="3 10">Secreted</location>
    </subcellularLocation>
</comment>
<gene>
    <name evidence="11" type="ORF">GQ43DRAFT_374319</name>
</gene>
<evidence type="ECO:0000256" key="2">
    <source>
        <dbReference type="ARBA" id="ARBA00001913"/>
    </source>
</evidence>
<evidence type="ECO:0000256" key="10">
    <source>
        <dbReference type="RuleBase" id="RU367009"/>
    </source>
</evidence>
<sequence>MHFSTTSAALAAAALLSTVSATPTNVIRAATTTFPTAAGTSHLSAPKVISGTFDGKMVRFDRGSGACTGQTEGGDADAVFQVADGGHLKNVIIGADQAEGVHCMGSCTIENVWWENVCEDALTIKQKSGTSYVIGGGAKGADDKVIQHNGGGTVSIKNFYVSNFGKLYRSCGNCGTQYERHVIIDGVTADNGKLLVGINSNYGDTATITNSCLKSTVKEVCEEFKGNNNGDEPTKISTGISKSCIYTAKGVATC</sequence>
<comment type="catalytic activity">
    <reaction evidence="1 10">
        <text>Eliminative cleavage of (1-&gt;4)-alpha-D-galacturonan to give oligosaccharides with 4-deoxy-alpha-D-galact-4-enuronosyl groups at their non-reducing ends.</text>
        <dbReference type="EC" id="4.2.2.2"/>
    </reaction>
</comment>
<keyword evidence="5 10" id="KW-0964">Secreted</keyword>
<protein>
    <recommendedName>
        <fullName evidence="10">Pectate lyase</fullName>
        <ecNumber evidence="10">4.2.2.2</ecNumber>
    </recommendedName>
</protein>
<comment type="cofactor">
    <cofactor evidence="2 10">
        <name>Ca(2+)</name>
        <dbReference type="ChEBI" id="CHEBI:29108"/>
    </cofactor>
</comment>
<comment type="caution">
    <text evidence="11">The sequence shown here is derived from an EMBL/GenBank/DDBJ whole genome shotgun (WGS) entry which is preliminary data.</text>
</comment>
<dbReference type="PANTHER" id="PTHR33407:SF9">
    <property type="entry name" value="PECTATE LYASE F-RELATED"/>
    <property type="match status" value="1"/>
</dbReference>
<comment type="similarity">
    <text evidence="4 10">Belongs to the polysaccharide lyase 3 family.</text>
</comment>
<dbReference type="PANTHER" id="PTHR33407">
    <property type="entry name" value="PECTATE LYASE F-RELATED"/>
    <property type="match status" value="1"/>
</dbReference>
<keyword evidence="7 10" id="KW-0106">Calcium</keyword>
<feature type="signal peptide" evidence="10">
    <location>
        <begin position="1"/>
        <end position="21"/>
    </location>
</feature>
<dbReference type="EC" id="4.2.2.2" evidence="10"/>
<dbReference type="OrthoDB" id="441042at2759"/>
<evidence type="ECO:0000256" key="8">
    <source>
        <dbReference type="ARBA" id="ARBA00023239"/>
    </source>
</evidence>
<evidence type="ECO:0000256" key="9">
    <source>
        <dbReference type="ARBA" id="ARBA00025679"/>
    </source>
</evidence>
<dbReference type="Pfam" id="PF03211">
    <property type="entry name" value="Pectate_lyase"/>
    <property type="match status" value="1"/>
</dbReference>
<evidence type="ECO:0000256" key="3">
    <source>
        <dbReference type="ARBA" id="ARBA00004613"/>
    </source>
</evidence>
<dbReference type="Gene3D" id="2.160.20.10">
    <property type="entry name" value="Single-stranded right-handed beta-helix, Pectin lyase-like"/>
    <property type="match status" value="1"/>
</dbReference>
<dbReference type="InterPro" id="IPR012334">
    <property type="entry name" value="Pectin_lyas_fold"/>
</dbReference>
<evidence type="ECO:0000313" key="11">
    <source>
        <dbReference type="EMBL" id="KAF2200235.1"/>
    </source>
</evidence>
<evidence type="ECO:0000256" key="1">
    <source>
        <dbReference type="ARBA" id="ARBA00000695"/>
    </source>
</evidence>
<dbReference type="Proteomes" id="UP000799536">
    <property type="component" value="Unassembled WGS sequence"/>
</dbReference>
<comment type="function">
    <text evidence="9 10">Pectinolytic enzyme consist of four classes of enzymes: pectin lyase, polygalacturonase, pectin methylesterase and rhamnogalacturonase. Among pectinolytic enzymes, pectin lyase is the most important in depolymerization of pectin, since it cleaves internal glycosidic bonds of highly methylated pectins. Favors pectate, the anion, over pectin, the methyl ester.</text>
</comment>
<keyword evidence="12" id="KW-1185">Reference proteome</keyword>
<name>A0A9P4JJH1_9PLEO</name>
<dbReference type="GO" id="GO:0045490">
    <property type="term" value="P:pectin catabolic process"/>
    <property type="evidence" value="ECO:0007669"/>
    <property type="project" value="TreeGrafter"/>
</dbReference>
<feature type="chain" id="PRO_5040541202" description="Pectate lyase" evidence="10">
    <location>
        <begin position="22"/>
        <end position="254"/>
    </location>
</feature>